<organism evidence="2 3">
    <name type="scientific">Hypholoma sublateritium (strain FD-334 SS-4)</name>
    <dbReference type="NCBI Taxonomy" id="945553"/>
    <lineage>
        <taxon>Eukaryota</taxon>
        <taxon>Fungi</taxon>
        <taxon>Dikarya</taxon>
        <taxon>Basidiomycota</taxon>
        <taxon>Agaricomycotina</taxon>
        <taxon>Agaricomycetes</taxon>
        <taxon>Agaricomycetidae</taxon>
        <taxon>Agaricales</taxon>
        <taxon>Agaricineae</taxon>
        <taxon>Strophariaceae</taxon>
        <taxon>Hypholoma</taxon>
    </lineage>
</organism>
<dbReference type="Proteomes" id="UP000054270">
    <property type="component" value="Unassembled WGS sequence"/>
</dbReference>
<evidence type="ECO:0000256" key="1">
    <source>
        <dbReference type="SAM" id="MobiDB-lite"/>
    </source>
</evidence>
<keyword evidence="3" id="KW-1185">Reference proteome</keyword>
<dbReference type="STRING" id="945553.A0A0D2KH69"/>
<evidence type="ECO:0000313" key="3">
    <source>
        <dbReference type="Proteomes" id="UP000054270"/>
    </source>
</evidence>
<feature type="compositionally biased region" description="Basic and acidic residues" evidence="1">
    <location>
        <begin position="53"/>
        <end position="63"/>
    </location>
</feature>
<accession>A0A0D2KH69</accession>
<dbReference type="OrthoDB" id="10600013at2759"/>
<reference evidence="3" key="1">
    <citation type="submission" date="2014-04" db="EMBL/GenBank/DDBJ databases">
        <title>Evolutionary Origins and Diversification of the Mycorrhizal Mutualists.</title>
        <authorList>
            <consortium name="DOE Joint Genome Institute"/>
            <consortium name="Mycorrhizal Genomics Consortium"/>
            <person name="Kohler A."/>
            <person name="Kuo A."/>
            <person name="Nagy L.G."/>
            <person name="Floudas D."/>
            <person name="Copeland A."/>
            <person name="Barry K.W."/>
            <person name="Cichocki N."/>
            <person name="Veneault-Fourrey C."/>
            <person name="LaButti K."/>
            <person name="Lindquist E.A."/>
            <person name="Lipzen A."/>
            <person name="Lundell T."/>
            <person name="Morin E."/>
            <person name="Murat C."/>
            <person name="Riley R."/>
            <person name="Ohm R."/>
            <person name="Sun H."/>
            <person name="Tunlid A."/>
            <person name="Henrissat B."/>
            <person name="Grigoriev I.V."/>
            <person name="Hibbett D.S."/>
            <person name="Martin F."/>
        </authorList>
    </citation>
    <scope>NUCLEOTIDE SEQUENCE [LARGE SCALE GENOMIC DNA]</scope>
    <source>
        <strain evidence="3">FD-334 SS-4</strain>
    </source>
</reference>
<protein>
    <submittedName>
        <fullName evidence="2">Uncharacterized protein</fullName>
    </submittedName>
</protein>
<sequence>MPILSTMPPTTNVTSIATFATTTPPPPPLVVPIDLTDLHNTPATSVLDLEDLDPARKPSDDPIRSTASSTRFRPYNTRERPKTAVEKGKRRADSSPLSSVPPSPNPQPSPSPSTSPRGSPSPTPRAGPSSAGRQPYAVTLWIPRPKNATRQNLETLLGWNEDEYKEFRAAITLGCRRLLDSSRSWQAQDAEKLSKLREEILGDFLQLQRYQDAWPFEVAVQATLKSSAAASKKKAT</sequence>
<dbReference type="OMA" id="WPFEVAV"/>
<gene>
    <name evidence="2" type="ORF">HYPSUDRAFT_1074618</name>
</gene>
<dbReference type="EMBL" id="KN817704">
    <property type="protein sequence ID" value="KJA13942.1"/>
    <property type="molecule type" value="Genomic_DNA"/>
</dbReference>
<dbReference type="AlphaFoldDB" id="A0A0D2KH69"/>
<evidence type="ECO:0000313" key="2">
    <source>
        <dbReference type="EMBL" id="KJA13942.1"/>
    </source>
</evidence>
<feature type="compositionally biased region" description="Pro residues" evidence="1">
    <location>
        <begin position="99"/>
        <end position="125"/>
    </location>
</feature>
<name>A0A0D2KH69_HYPSF</name>
<feature type="region of interest" description="Disordered" evidence="1">
    <location>
        <begin position="46"/>
        <end position="133"/>
    </location>
</feature>
<proteinExistence type="predicted"/>
<feature type="compositionally biased region" description="Basic and acidic residues" evidence="1">
    <location>
        <begin position="76"/>
        <end position="93"/>
    </location>
</feature>